<sequence>MPGLARCHRSSSLLTPPTLRRDGIPASGRRGRPTVPPFLGRPGGAPSRLLAAAGSSEQAPLPFFRRLRSDGSLDACDPEHCRRVRAEPHPAAADRPFAAFRRARGAHPGPVGIETPGAGSGAPEAAQHMRPEPEGPAAWRTSRRTEGRMPQRPTSPRHGTGARGPIEGPARALDAGARGPSLVPAPGHAHGAPPAPLRTHPVNKIDFLTRHDMNFRARLIS</sequence>
<name>U2RLX9_9ACTN</name>
<protein>
    <submittedName>
        <fullName evidence="2">Uncharacterized protein</fullName>
    </submittedName>
</protein>
<dbReference type="AlphaFoldDB" id="U2RLX9"/>
<feature type="region of interest" description="Disordered" evidence="1">
    <location>
        <begin position="106"/>
        <end position="200"/>
    </location>
</feature>
<evidence type="ECO:0000256" key="1">
    <source>
        <dbReference type="SAM" id="MobiDB-lite"/>
    </source>
</evidence>
<accession>U2RLX9</accession>
<dbReference type="Proteomes" id="UP000017052">
    <property type="component" value="Unassembled WGS sequence"/>
</dbReference>
<evidence type="ECO:0000313" key="3">
    <source>
        <dbReference type="Proteomes" id="UP000017052"/>
    </source>
</evidence>
<keyword evidence="3" id="KW-1185">Reference proteome</keyword>
<evidence type="ECO:0000313" key="2">
    <source>
        <dbReference type="EMBL" id="ERK54548.1"/>
    </source>
</evidence>
<organism evidence="2 3">
    <name type="scientific">Propionibacterium acidifaciens F0233</name>
    <dbReference type="NCBI Taxonomy" id="553198"/>
    <lineage>
        <taxon>Bacteria</taxon>
        <taxon>Bacillati</taxon>
        <taxon>Actinomycetota</taxon>
        <taxon>Actinomycetes</taxon>
        <taxon>Propionibacteriales</taxon>
        <taxon>Propionibacteriaceae</taxon>
        <taxon>Propionibacterium</taxon>
    </lineage>
</organism>
<feature type="region of interest" description="Disordered" evidence="1">
    <location>
        <begin position="1"/>
        <end position="56"/>
    </location>
</feature>
<dbReference type="EMBL" id="ACVN02000212">
    <property type="protein sequence ID" value="ERK54548.1"/>
    <property type="molecule type" value="Genomic_DNA"/>
</dbReference>
<reference evidence="2" key="1">
    <citation type="submission" date="2013-08" db="EMBL/GenBank/DDBJ databases">
        <authorList>
            <person name="Durkin A.S."/>
            <person name="Haft D.R."/>
            <person name="McCorrison J."/>
            <person name="Torralba M."/>
            <person name="Gillis M."/>
            <person name="Haft D.H."/>
            <person name="Methe B."/>
            <person name="Sutton G."/>
            <person name="Nelson K.E."/>
        </authorList>
    </citation>
    <scope>NUCLEOTIDE SEQUENCE [LARGE SCALE GENOMIC DNA]</scope>
    <source>
        <strain evidence="2">F0233</strain>
    </source>
</reference>
<comment type="caution">
    <text evidence="2">The sequence shown here is derived from an EMBL/GenBank/DDBJ whole genome shotgun (WGS) entry which is preliminary data.</text>
</comment>
<gene>
    <name evidence="2" type="ORF">HMPREF0682_0787</name>
</gene>
<proteinExistence type="predicted"/>